<dbReference type="InParanoid" id="A0A1V9Y2W2"/>
<gene>
    <name evidence="4" type="ORF">BIW11_00053</name>
</gene>
<keyword evidence="5" id="KW-1185">Reference proteome</keyword>
<sequence>MPPKKDDKRAVEERRLRTVYDFLDNSDYKRALQDCDKVIKKYRGKMGPTVFALKALALTKLYRWQEANKLMDELVKEQPTEDTALSALVMALRDAERSEEVLPLYESACKRAPNEELLNSLFMLYVRERERTKAKNTALQLHKLTDKRTYYFTAIMHQYLSGKESADQRQRTMCFTLAEKMLERMAPAVDAEINLQFMILRDSEKLAEAVKFVETNASRLQMMDLDVERWSLYSRMEDWGRAAELAEASFVRRKCEDHRWLQRCFDLGEKRGEPIGQVAEKLLGLIDAAENNDGRRELLINRMLIYQRLGKFDEFERTLLHFYKLFESRTWCPADVLYLIRELPDDQHAPLVNSLSQVANSDSLTWMVTDFELRPAKSEEEQLRLVDALCAKYNSGAPLERQSDSNPLDGYLELAADILADRFRRCGDERSLLRMVDELDRAKNRSPNGFRLKMRLLWCYCVLQAGQMVESMYDSLTIKYLQNESLGYLISPYVLRSSFVSAVSLYKRIMALHASSQKDIGEGIVACYKFGSFHKVEEIEELKPLLEHSYELANAKVMRALLACTAEKLQADERSGARLVGFLVPTINWDQLRDNRDTSVLPKCYHFIFDDFETKKRELRLRYCVLKVLMAPAAGWGEALAALGQALSPRANITPGEELGNAFEYYIAPLANVDRLAEDGSQLRERTNSVADIKLESVRGLSRFVVCAFEWVLALACMTVFTVQSKNTAAMKLVLEQVLRTQQLPFTVDTLFIGDTGIRPALREHFCRSWCDLLTVLKGAEKLLRC</sequence>
<dbReference type="GO" id="GO:0031416">
    <property type="term" value="C:NatB complex"/>
    <property type="evidence" value="ECO:0007669"/>
    <property type="project" value="TreeGrafter"/>
</dbReference>
<evidence type="ECO:0000256" key="1">
    <source>
        <dbReference type="ARBA" id="ARBA00006298"/>
    </source>
</evidence>
<evidence type="ECO:0000313" key="5">
    <source>
        <dbReference type="Proteomes" id="UP000192247"/>
    </source>
</evidence>
<dbReference type="InterPro" id="IPR019183">
    <property type="entry name" value="NAA25_NatB_aux_su"/>
</dbReference>
<comment type="similarity">
    <text evidence="1">Belongs to the MDM20/NAA25 family.</text>
</comment>
<reference evidence="4 5" key="1">
    <citation type="journal article" date="2017" name="Gigascience">
        <title>Draft genome of the honey bee ectoparasitic mite, Tropilaelaps mercedesae, is shaped by the parasitic life history.</title>
        <authorList>
            <person name="Dong X."/>
            <person name="Armstrong S.D."/>
            <person name="Xia D."/>
            <person name="Makepeace B.L."/>
            <person name="Darby A.C."/>
            <person name="Kadowaki T."/>
        </authorList>
    </citation>
    <scope>NUCLEOTIDE SEQUENCE [LARGE SCALE GENOMIC DNA]</scope>
    <source>
        <strain evidence="4">Wuxi-XJTLU</strain>
    </source>
</reference>
<dbReference type="AlphaFoldDB" id="A0A1V9Y2W2"/>
<evidence type="ECO:0000313" key="4">
    <source>
        <dbReference type="EMBL" id="OQR80084.1"/>
    </source>
</evidence>
<organism evidence="4 5">
    <name type="scientific">Tropilaelaps mercedesae</name>
    <dbReference type="NCBI Taxonomy" id="418985"/>
    <lineage>
        <taxon>Eukaryota</taxon>
        <taxon>Metazoa</taxon>
        <taxon>Ecdysozoa</taxon>
        <taxon>Arthropoda</taxon>
        <taxon>Chelicerata</taxon>
        <taxon>Arachnida</taxon>
        <taxon>Acari</taxon>
        <taxon>Parasitiformes</taxon>
        <taxon>Mesostigmata</taxon>
        <taxon>Gamasina</taxon>
        <taxon>Dermanyssoidea</taxon>
        <taxon>Laelapidae</taxon>
        <taxon>Tropilaelaps</taxon>
    </lineage>
</organism>
<dbReference type="EMBL" id="MNPL01000365">
    <property type="protein sequence ID" value="OQR80084.1"/>
    <property type="molecule type" value="Genomic_DNA"/>
</dbReference>
<dbReference type="Gene3D" id="1.25.40.1040">
    <property type="match status" value="1"/>
</dbReference>
<dbReference type="FunCoup" id="A0A1V9Y2W2">
    <property type="interactions" value="1760"/>
</dbReference>
<dbReference type="SUPFAM" id="SSF48452">
    <property type="entry name" value="TPR-like"/>
    <property type="match status" value="1"/>
</dbReference>
<accession>A0A1V9Y2W2</accession>
<keyword evidence="2" id="KW-0802">TPR repeat</keyword>
<evidence type="ECO:0000256" key="2">
    <source>
        <dbReference type="ARBA" id="ARBA00022803"/>
    </source>
</evidence>
<dbReference type="GO" id="GO:0016740">
    <property type="term" value="F:transferase activity"/>
    <property type="evidence" value="ECO:0007669"/>
    <property type="project" value="UniProtKB-KW"/>
</dbReference>
<dbReference type="InterPro" id="IPR011990">
    <property type="entry name" value="TPR-like_helical_dom_sf"/>
</dbReference>
<dbReference type="OrthoDB" id="1874341at2759"/>
<dbReference type="PANTHER" id="PTHR22767:SF3">
    <property type="entry name" value="N-ALPHA-ACETYLTRANSFERASE 25, NATB AUXILIARY SUBUNIT"/>
    <property type="match status" value="1"/>
</dbReference>
<keyword evidence="4" id="KW-0808">Transferase</keyword>
<dbReference type="STRING" id="418985.A0A1V9Y2W2"/>
<name>A0A1V9Y2W2_9ACAR</name>
<comment type="caution">
    <text evidence="4">The sequence shown here is derived from an EMBL/GenBank/DDBJ whole genome shotgun (WGS) entry which is preliminary data.</text>
</comment>
<dbReference type="Proteomes" id="UP000192247">
    <property type="component" value="Unassembled WGS sequence"/>
</dbReference>
<dbReference type="Pfam" id="PF09797">
    <property type="entry name" value="NatB_MDM20"/>
    <property type="match status" value="1"/>
</dbReference>
<proteinExistence type="inferred from homology"/>
<protein>
    <recommendedName>
        <fullName evidence="3">N-terminal acetyltransferase B complex subunit MDM20 homolog</fullName>
    </recommendedName>
</protein>
<dbReference type="PANTHER" id="PTHR22767">
    <property type="entry name" value="N-TERMINAL ACETYLTRANSFERASE-RELATED"/>
    <property type="match status" value="1"/>
</dbReference>
<evidence type="ECO:0000256" key="3">
    <source>
        <dbReference type="ARBA" id="ARBA00029872"/>
    </source>
</evidence>